<dbReference type="Pfam" id="PF03703">
    <property type="entry name" value="bPH_2"/>
    <property type="match status" value="3"/>
</dbReference>
<feature type="domain" description="YdbS-like PH" evidence="2">
    <location>
        <begin position="244"/>
        <end position="321"/>
    </location>
</feature>
<comment type="caution">
    <text evidence="3">The sequence shown here is derived from an EMBL/GenBank/DDBJ whole genome shotgun (WGS) entry which is preliminary data.</text>
</comment>
<feature type="transmembrane region" description="Helical" evidence="1">
    <location>
        <begin position="53"/>
        <end position="74"/>
    </location>
</feature>
<feature type="domain" description="YdbS-like PH" evidence="2">
    <location>
        <begin position="74"/>
        <end position="151"/>
    </location>
</feature>
<keyword evidence="1" id="KW-0812">Transmembrane</keyword>
<dbReference type="EMBL" id="JAVDWH010000001">
    <property type="protein sequence ID" value="MDR7087452.1"/>
    <property type="molecule type" value="Genomic_DNA"/>
</dbReference>
<evidence type="ECO:0000313" key="3">
    <source>
        <dbReference type="EMBL" id="MDR7087452.1"/>
    </source>
</evidence>
<dbReference type="InterPro" id="IPR014529">
    <property type="entry name" value="UCP026631"/>
</dbReference>
<sequence length="439" mass="47766">MSESSPAVTEAVGLRTHPLTGVVQGTLWAAAAVFGLFSSMFSGEGLNGINPVLTGFILLFSGLLIGMGVGFLTWRFTRYVIDGTELRINSGIITKSSRRIPYERIQSVDIAEPLVARIFGLAELRIEMAGGKNSRTSLRFLKLDDAGALRRVLLDRTHGRTTADEAPDEQRSIITVVPPMRIIIGTLLSLDFLFAALGTVGVLIAALWFGNVIAFIGGIIPLASWLVQIVGQRVIQQWDFTLSRGERGLRIERGLLSRTSQTIPYDRVQGIAIKEPLVWRRLGWQRLEVDVAGYASQGSESEGNNANSTLLPISDAPLANAIIAELLPGADPAIGNRTYASPRSWWFAPIGFRYRWVAANAATFVASEGWIQRTTSIVPHHKTQSVELSQGPLQRRLGLATVEVHSPKGPVDADGRNLPADAARATMLAQLDRAREARS</sequence>
<accession>A0ABU1UQK9</accession>
<dbReference type="InterPro" id="IPR005182">
    <property type="entry name" value="YdbS-like_PH"/>
</dbReference>
<evidence type="ECO:0000259" key="2">
    <source>
        <dbReference type="Pfam" id="PF03703"/>
    </source>
</evidence>
<keyword evidence="1" id="KW-1133">Transmembrane helix</keyword>
<proteinExistence type="predicted"/>
<feature type="transmembrane region" description="Helical" evidence="1">
    <location>
        <begin position="212"/>
        <end position="231"/>
    </location>
</feature>
<dbReference type="PIRSF" id="PIRSF026631">
    <property type="entry name" value="UCP026631"/>
    <property type="match status" value="1"/>
</dbReference>
<evidence type="ECO:0000256" key="1">
    <source>
        <dbReference type="SAM" id="Phobius"/>
    </source>
</evidence>
<dbReference type="PANTHER" id="PTHR34473:SF2">
    <property type="entry name" value="UPF0699 TRANSMEMBRANE PROTEIN YDBT"/>
    <property type="match status" value="1"/>
</dbReference>
<reference evidence="3 4" key="1">
    <citation type="submission" date="2023-07" db="EMBL/GenBank/DDBJ databases">
        <title>Sorghum-associated microbial communities from plants grown in Nebraska, USA.</title>
        <authorList>
            <person name="Schachtman D."/>
        </authorList>
    </citation>
    <scope>NUCLEOTIDE SEQUENCE [LARGE SCALE GENOMIC DNA]</scope>
    <source>
        <strain evidence="3 4">BE248</strain>
    </source>
</reference>
<feature type="transmembrane region" description="Helical" evidence="1">
    <location>
        <begin position="182"/>
        <end position="206"/>
    </location>
</feature>
<name>A0ABU1UQK9_9ACTN</name>
<protein>
    <submittedName>
        <fullName evidence="3">Membrane protein</fullName>
    </submittedName>
</protein>
<dbReference type="PANTHER" id="PTHR34473">
    <property type="entry name" value="UPF0699 TRANSMEMBRANE PROTEIN YDBS"/>
    <property type="match status" value="1"/>
</dbReference>
<organism evidence="3 4">
    <name type="scientific">Aeromicrobium panaciterrae</name>
    <dbReference type="NCBI Taxonomy" id="363861"/>
    <lineage>
        <taxon>Bacteria</taxon>
        <taxon>Bacillati</taxon>
        <taxon>Actinomycetota</taxon>
        <taxon>Actinomycetes</taxon>
        <taxon>Propionibacteriales</taxon>
        <taxon>Nocardioidaceae</taxon>
        <taxon>Aeromicrobium</taxon>
    </lineage>
</organism>
<dbReference type="Proteomes" id="UP001257739">
    <property type="component" value="Unassembled WGS sequence"/>
</dbReference>
<feature type="transmembrane region" description="Helical" evidence="1">
    <location>
        <begin position="21"/>
        <end position="41"/>
    </location>
</feature>
<gene>
    <name evidence="3" type="ORF">J2X11_002291</name>
</gene>
<dbReference type="RefSeq" id="WP_309971088.1">
    <property type="nucleotide sequence ID" value="NZ_JAVDWH010000001.1"/>
</dbReference>
<evidence type="ECO:0000313" key="4">
    <source>
        <dbReference type="Proteomes" id="UP001257739"/>
    </source>
</evidence>
<keyword evidence="4" id="KW-1185">Reference proteome</keyword>
<feature type="domain" description="YdbS-like PH" evidence="2">
    <location>
        <begin position="357"/>
        <end position="419"/>
    </location>
</feature>
<keyword evidence="1" id="KW-0472">Membrane</keyword>